<proteinExistence type="predicted"/>
<comment type="caution">
    <text evidence="2">The sequence shown here is derived from an EMBL/GenBank/DDBJ whole genome shotgun (WGS) entry which is preliminary data.</text>
</comment>
<protein>
    <submittedName>
        <fullName evidence="2">Uncharacterized protein</fullName>
    </submittedName>
</protein>
<dbReference type="EMBL" id="JACEFO010000208">
    <property type="protein sequence ID" value="KAF8776381.1"/>
    <property type="molecule type" value="Genomic_DNA"/>
</dbReference>
<evidence type="ECO:0000256" key="1">
    <source>
        <dbReference type="SAM" id="MobiDB-lite"/>
    </source>
</evidence>
<dbReference type="AlphaFoldDB" id="A0A835KY76"/>
<gene>
    <name evidence="2" type="ORF">HU200_003616</name>
</gene>
<organism evidence="2 3">
    <name type="scientific">Digitaria exilis</name>
    <dbReference type="NCBI Taxonomy" id="1010633"/>
    <lineage>
        <taxon>Eukaryota</taxon>
        <taxon>Viridiplantae</taxon>
        <taxon>Streptophyta</taxon>
        <taxon>Embryophyta</taxon>
        <taxon>Tracheophyta</taxon>
        <taxon>Spermatophyta</taxon>
        <taxon>Magnoliopsida</taxon>
        <taxon>Liliopsida</taxon>
        <taxon>Poales</taxon>
        <taxon>Poaceae</taxon>
        <taxon>PACMAD clade</taxon>
        <taxon>Panicoideae</taxon>
        <taxon>Panicodae</taxon>
        <taxon>Paniceae</taxon>
        <taxon>Anthephorinae</taxon>
        <taxon>Digitaria</taxon>
    </lineage>
</organism>
<evidence type="ECO:0000313" key="3">
    <source>
        <dbReference type="Proteomes" id="UP000636709"/>
    </source>
</evidence>
<dbReference type="Proteomes" id="UP000636709">
    <property type="component" value="Unassembled WGS sequence"/>
</dbReference>
<keyword evidence="3" id="KW-1185">Reference proteome</keyword>
<accession>A0A835KY76</accession>
<name>A0A835KY76_9POAL</name>
<feature type="region of interest" description="Disordered" evidence="1">
    <location>
        <begin position="172"/>
        <end position="205"/>
    </location>
</feature>
<feature type="region of interest" description="Disordered" evidence="1">
    <location>
        <begin position="83"/>
        <end position="114"/>
    </location>
</feature>
<feature type="compositionally biased region" description="Gly residues" evidence="1">
    <location>
        <begin position="175"/>
        <end position="186"/>
    </location>
</feature>
<reference evidence="2" key="1">
    <citation type="submission" date="2020-07" db="EMBL/GenBank/DDBJ databases">
        <title>Genome sequence and genetic diversity analysis of an under-domesticated orphan crop, white fonio (Digitaria exilis).</title>
        <authorList>
            <person name="Bennetzen J.L."/>
            <person name="Chen S."/>
            <person name="Ma X."/>
            <person name="Wang X."/>
            <person name="Yssel A.E.J."/>
            <person name="Chaluvadi S.R."/>
            <person name="Johnson M."/>
            <person name="Gangashetty P."/>
            <person name="Hamidou F."/>
            <person name="Sanogo M.D."/>
            <person name="Zwaenepoel A."/>
            <person name="Wallace J."/>
            <person name="Van De Peer Y."/>
            <person name="Van Deynze A."/>
        </authorList>
    </citation>
    <scope>NUCLEOTIDE SEQUENCE</scope>
    <source>
        <tissue evidence="2">Leaves</tissue>
    </source>
</reference>
<sequence>MGCGNGGGSTPALLRRALLLSDAPMKKTQTPVPGSGPPWMAEWIPPIQLLILRLEVMAESSEALGADHGQKCQSLLCPRTPPRFDCKKKERKKKTRSLVEENPTGTSSSSQFPSRDLAFSTSVTAWGSGRAGLDWIRIESRVLASSLPRRGAASAGSGAMNIVKGVADLLRKTSGAGGSGDRGGAGTPSSADRVTAPPSPRVRFR</sequence>
<evidence type="ECO:0000313" key="2">
    <source>
        <dbReference type="EMBL" id="KAF8776381.1"/>
    </source>
</evidence>
<dbReference type="OrthoDB" id="26681at2759"/>
<feature type="compositionally biased region" description="Polar residues" evidence="1">
    <location>
        <begin position="103"/>
        <end position="114"/>
    </location>
</feature>